<dbReference type="RefSeq" id="WP_265423922.1">
    <property type="nucleotide sequence ID" value="NZ_JAPFPW010000002.1"/>
</dbReference>
<keyword evidence="2" id="KW-1185">Reference proteome</keyword>
<organism evidence="1 2">
    <name type="scientific">Desulfobotulus pelophilus</name>
    <dbReference type="NCBI Taxonomy" id="2823377"/>
    <lineage>
        <taxon>Bacteria</taxon>
        <taxon>Pseudomonadati</taxon>
        <taxon>Thermodesulfobacteriota</taxon>
        <taxon>Desulfobacteria</taxon>
        <taxon>Desulfobacterales</taxon>
        <taxon>Desulfobacteraceae</taxon>
        <taxon>Desulfobotulus</taxon>
    </lineage>
</organism>
<dbReference type="EMBL" id="JAPFPW010000002">
    <property type="protein sequence ID" value="MCW7753067.1"/>
    <property type="molecule type" value="Genomic_DNA"/>
</dbReference>
<evidence type="ECO:0000313" key="1">
    <source>
        <dbReference type="EMBL" id="MCW7753067.1"/>
    </source>
</evidence>
<protein>
    <submittedName>
        <fullName evidence="1">Uncharacterized protein</fullName>
    </submittedName>
</protein>
<dbReference type="Proteomes" id="UP001209681">
    <property type="component" value="Unassembled WGS sequence"/>
</dbReference>
<comment type="caution">
    <text evidence="1">The sequence shown here is derived from an EMBL/GenBank/DDBJ whole genome shotgun (WGS) entry which is preliminary data.</text>
</comment>
<gene>
    <name evidence="1" type="ORF">OOT00_03595</name>
</gene>
<name>A0ABT3N6I2_9BACT</name>
<accession>A0ABT3N6I2</accession>
<reference evidence="1 2" key="1">
    <citation type="submission" date="2022-11" db="EMBL/GenBank/DDBJ databases">
        <title>Desulfobotulus tamanensis H1 sp. nov. - anaerobic, alkaliphilic, sulphate reducing bacterium isolated from terrestrial mud volcano.</title>
        <authorList>
            <person name="Frolova A."/>
            <person name="Merkel A.Y."/>
            <person name="Slobodkin A.I."/>
        </authorList>
    </citation>
    <scope>NUCLEOTIDE SEQUENCE [LARGE SCALE GENOMIC DNA]</scope>
    <source>
        <strain evidence="1 2">H1</strain>
    </source>
</reference>
<sequence length="62" mass="6696">MTDFTSLDPNLKQSLESVCAFVETLSGTAPTQAELALVLSRYFVKKEICDTLLAERLSGGGE</sequence>
<proteinExistence type="predicted"/>
<evidence type="ECO:0000313" key="2">
    <source>
        <dbReference type="Proteomes" id="UP001209681"/>
    </source>
</evidence>